<dbReference type="Proteomes" id="UP000014071">
    <property type="component" value="Unassembled WGS sequence"/>
</dbReference>
<dbReference type="HOGENOM" id="CLU_1907616_0_0_1"/>
<feature type="compositionally biased region" description="Low complexity" evidence="1">
    <location>
        <begin position="37"/>
        <end position="56"/>
    </location>
</feature>
<sequence>MAFGGASRCNPFLLPAYHHVSFESDRSPNRALSPPISSKSSSGSSSGSGSSSSSSSTGTNIYQAATSAACLGNRDHVFFDTVPPRKAIGSCSSFLLHDSDSCTINIGCIDSRTCSDRLDTIVVRAAVGLRFQS</sequence>
<dbReference type="EMBL" id="DF238810">
    <property type="protein sequence ID" value="GAC97642.1"/>
    <property type="molecule type" value="Genomic_DNA"/>
</dbReference>
<proteinExistence type="predicted"/>
<evidence type="ECO:0000256" key="1">
    <source>
        <dbReference type="SAM" id="MobiDB-lite"/>
    </source>
</evidence>
<name>R9P8Q8_PSEHS</name>
<organism evidence="2 3">
    <name type="scientific">Pseudozyma hubeiensis (strain SY62)</name>
    <name type="common">Yeast</name>
    <dbReference type="NCBI Taxonomy" id="1305764"/>
    <lineage>
        <taxon>Eukaryota</taxon>
        <taxon>Fungi</taxon>
        <taxon>Dikarya</taxon>
        <taxon>Basidiomycota</taxon>
        <taxon>Ustilaginomycotina</taxon>
        <taxon>Ustilaginomycetes</taxon>
        <taxon>Ustilaginales</taxon>
        <taxon>Ustilaginaceae</taxon>
        <taxon>Pseudozyma</taxon>
    </lineage>
</organism>
<gene>
    <name evidence="2" type="ORF">PHSY_005228</name>
</gene>
<dbReference type="AlphaFoldDB" id="R9P8Q8"/>
<accession>R9P8Q8</accession>
<evidence type="ECO:0000313" key="2">
    <source>
        <dbReference type="EMBL" id="GAC97642.1"/>
    </source>
</evidence>
<evidence type="ECO:0000313" key="3">
    <source>
        <dbReference type="Proteomes" id="UP000014071"/>
    </source>
</evidence>
<dbReference type="GeneID" id="24110508"/>
<reference evidence="3" key="1">
    <citation type="journal article" date="2013" name="Genome Announc.">
        <title>Draft genome sequence of the basidiomycetous yeast-like fungus Pseudozyma hubeiensis SY62, which produces an abundant amount of the biosurfactant mannosylerythritol lipids.</title>
        <authorList>
            <person name="Konishi M."/>
            <person name="Hatada Y."/>
            <person name="Horiuchi J."/>
        </authorList>
    </citation>
    <scope>NUCLEOTIDE SEQUENCE [LARGE SCALE GENOMIC DNA]</scope>
    <source>
        <strain evidence="3">SY62</strain>
    </source>
</reference>
<keyword evidence="3" id="KW-1185">Reference proteome</keyword>
<protein>
    <submittedName>
        <fullName evidence="2">Uncharacterized protein</fullName>
    </submittedName>
</protein>
<feature type="region of interest" description="Disordered" evidence="1">
    <location>
        <begin position="24"/>
        <end position="59"/>
    </location>
</feature>
<dbReference type="RefSeq" id="XP_012191229.1">
    <property type="nucleotide sequence ID" value="XM_012335839.1"/>
</dbReference>